<dbReference type="Gene3D" id="1.10.1670.40">
    <property type="match status" value="1"/>
</dbReference>
<keyword evidence="7" id="KW-1185">Reference proteome</keyword>
<dbReference type="Gene3D" id="1.10.340.30">
    <property type="entry name" value="Hypothetical protein, domain 2"/>
    <property type="match status" value="1"/>
</dbReference>
<dbReference type="InterPro" id="IPR011257">
    <property type="entry name" value="DNA_glycosylase"/>
</dbReference>
<evidence type="ECO:0000256" key="4">
    <source>
        <dbReference type="ARBA" id="ARBA00023204"/>
    </source>
</evidence>
<dbReference type="GO" id="GO:0006285">
    <property type="term" value="P:base-excision repair, AP site formation"/>
    <property type="evidence" value="ECO:0007669"/>
    <property type="project" value="TreeGrafter"/>
</dbReference>
<evidence type="ECO:0000313" key="6">
    <source>
        <dbReference type="EMBL" id="SHM97150.1"/>
    </source>
</evidence>
<dbReference type="Proteomes" id="UP000186002">
    <property type="component" value="Unassembled WGS sequence"/>
</dbReference>
<dbReference type="RefSeq" id="WP_073014736.1">
    <property type="nucleotide sequence ID" value="NZ_FRBW01000004.1"/>
</dbReference>
<evidence type="ECO:0000256" key="2">
    <source>
        <dbReference type="ARBA" id="ARBA00012000"/>
    </source>
</evidence>
<keyword evidence="4" id="KW-0234">DNA repair</keyword>
<accession>A0A1M7N0X7</accession>
<dbReference type="InterPro" id="IPR051912">
    <property type="entry name" value="Alkylbase_DNA_Glycosylase/TA"/>
</dbReference>
<dbReference type="CDD" id="cd00056">
    <property type="entry name" value="ENDO3c"/>
    <property type="match status" value="1"/>
</dbReference>
<dbReference type="PANTHER" id="PTHR43003:SF13">
    <property type="entry name" value="DNA-3-METHYLADENINE GLYCOSYLASE 2"/>
    <property type="match status" value="1"/>
</dbReference>
<dbReference type="OrthoDB" id="9785929at2"/>
<proteinExistence type="predicted"/>
<organism evidence="6 7">
    <name type="scientific">Roseibium suaedae</name>
    <dbReference type="NCBI Taxonomy" id="735517"/>
    <lineage>
        <taxon>Bacteria</taxon>
        <taxon>Pseudomonadati</taxon>
        <taxon>Pseudomonadota</taxon>
        <taxon>Alphaproteobacteria</taxon>
        <taxon>Hyphomicrobiales</taxon>
        <taxon>Stappiaceae</taxon>
        <taxon>Roseibium</taxon>
    </lineage>
</organism>
<gene>
    <name evidence="6" type="ORF">SAMN05444272_3652</name>
</gene>
<name>A0A1M7N0X7_9HYPH</name>
<dbReference type="GO" id="GO:0032993">
    <property type="term" value="C:protein-DNA complex"/>
    <property type="evidence" value="ECO:0007669"/>
    <property type="project" value="TreeGrafter"/>
</dbReference>
<evidence type="ECO:0000313" key="7">
    <source>
        <dbReference type="Proteomes" id="UP000186002"/>
    </source>
</evidence>
<comment type="catalytic activity">
    <reaction evidence="1">
        <text>Hydrolysis of alkylated DNA, releasing 3-methyladenine, 3-methylguanine, 7-methylguanine and 7-methyladenine.</text>
        <dbReference type="EC" id="3.2.2.21"/>
    </reaction>
</comment>
<protein>
    <recommendedName>
        <fullName evidence="2">DNA-3-methyladenine glycosylase II</fullName>
        <ecNumber evidence="2">3.2.2.21</ecNumber>
    </recommendedName>
</protein>
<dbReference type="GO" id="GO:0043916">
    <property type="term" value="F:DNA-7-methylguanine glycosylase activity"/>
    <property type="evidence" value="ECO:0007669"/>
    <property type="project" value="TreeGrafter"/>
</dbReference>
<dbReference type="PANTHER" id="PTHR43003">
    <property type="entry name" value="DNA-3-METHYLADENINE GLYCOSYLASE"/>
    <property type="match status" value="1"/>
</dbReference>
<reference evidence="6 7" key="1">
    <citation type="submission" date="2016-11" db="EMBL/GenBank/DDBJ databases">
        <authorList>
            <person name="Jaros S."/>
            <person name="Januszkiewicz K."/>
            <person name="Wedrychowicz H."/>
        </authorList>
    </citation>
    <scope>NUCLEOTIDE SEQUENCE [LARGE SCALE GENOMIC DNA]</scope>
    <source>
        <strain evidence="6 7">DSM 22153</strain>
    </source>
</reference>
<dbReference type="Pfam" id="PF00730">
    <property type="entry name" value="HhH-GPD"/>
    <property type="match status" value="1"/>
</dbReference>
<evidence type="ECO:0000256" key="3">
    <source>
        <dbReference type="ARBA" id="ARBA00022763"/>
    </source>
</evidence>
<dbReference type="InterPro" id="IPR003265">
    <property type="entry name" value="HhH-GPD_domain"/>
</dbReference>
<dbReference type="SUPFAM" id="SSF48150">
    <property type="entry name" value="DNA-glycosylase"/>
    <property type="match status" value="1"/>
</dbReference>
<dbReference type="GO" id="GO:0032131">
    <property type="term" value="F:alkylated DNA binding"/>
    <property type="evidence" value="ECO:0007669"/>
    <property type="project" value="TreeGrafter"/>
</dbReference>
<dbReference type="GO" id="GO:0008725">
    <property type="term" value="F:DNA-3-methyladenine glycosylase activity"/>
    <property type="evidence" value="ECO:0007669"/>
    <property type="project" value="TreeGrafter"/>
</dbReference>
<keyword evidence="3" id="KW-0227">DNA damage</keyword>
<sequence length="213" mass="23138">MTPIETETDLERGLAALVRIDPRLASFAETLAPLPLRRRPADFAGLAHIVTGQLLSIASASAIFARLEQRVVPLDPSGLARVSDEELLALGMSRAKTATLRAMAKACEEGLDPARLASRPAEEAHAALCRIKGIGRWSADIFLLFCAGHPDVFPSSDLALQVAAADIFKLDARPSVKEMDRIAGDWAPWRAVAARLLWAHYRKMKQGKDVLPL</sequence>
<dbReference type="STRING" id="735517.SAMN05444272_3652"/>
<dbReference type="AlphaFoldDB" id="A0A1M7N0X7"/>
<feature type="domain" description="HhH-GPD" evidence="5">
    <location>
        <begin position="51"/>
        <end position="203"/>
    </location>
</feature>
<evidence type="ECO:0000259" key="5">
    <source>
        <dbReference type="SMART" id="SM00478"/>
    </source>
</evidence>
<dbReference type="GO" id="GO:0006307">
    <property type="term" value="P:DNA alkylation repair"/>
    <property type="evidence" value="ECO:0007669"/>
    <property type="project" value="TreeGrafter"/>
</dbReference>
<dbReference type="SMART" id="SM00478">
    <property type="entry name" value="ENDO3c"/>
    <property type="match status" value="1"/>
</dbReference>
<dbReference type="EMBL" id="FRBW01000004">
    <property type="protein sequence ID" value="SHM97150.1"/>
    <property type="molecule type" value="Genomic_DNA"/>
</dbReference>
<dbReference type="EC" id="3.2.2.21" evidence="2"/>
<dbReference type="GO" id="GO:0005737">
    <property type="term" value="C:cytoplasm"/>
    <property type="evidence" value="ECO:0007669"/>
    <property type="project" value="TreeGrafter"/>
</dbReference>
<evidence type="ECO:0000256" key="1">
    <source>
        <dbReference type="ARBA" id="ARBA00000086"/>
    </source>
</evidence>